<dbReference type="AlphaFoldDB" id="A0A553QLF2"/>
<keyword evidence="3" id="KW-0472">Membrane</keyword>
<dbReference type="PANTHER" id="PTHR16267">
    <property type="entry name" value="BANK1/PIK3AP1 FAMILY MEMBER"/>
    <property type="match status" value="1"/>
</dbReference>
<dbReference type="OrthoDB" id="8192811at2759"/>
<accession>A0A553QLF2</accession>
<evidence type="ECO:0000256" key="3">
    <source>
        <dbReference type="SAM" id="Phobius"/>
    </source>
</evidence>
<evidence type="ECO:0000313" key="6">
    <source>
        <dbReference type="Proteomes" id="UP000316079"/>
    </source>
</evidence>
<reference evidence="5 6" key="1">
    <citation type="journal article" date="2019" name="Sci. Data">
        <title>Hybrid genome assembly and annotation of Danionella translucida.</title>
        <authorList>
            <person name="Kadobianskyi M."/>
            <person name="Schulze L."/>
            <person name="Schuelke M."/>
            <person name="Judkewitz B."/>
        </authorList>
    </citation>
    <scope>NUCLEOTIDE SEQUENCE [LARGE SCALE GENOMIC DNA]</scope>
    <source>
        <strain evidence="5 6">Bolton</strain>
    </source>
</reference>
<feature type="compositionally biased region" description="Polar residues" evidence="2">
    <location>
        <begin position="674"/>
        <end position="686"/>
    </location>
</feature>
<dbReference type="GO" id="GO:0036312">
    <property type="term" value="F:phosphatidylinositol 3-kinase regulatory subunit binding"/>
    <property type="evidence" value="ECO:0007669"/>
    <property type="project" value="TreeGrafter"/>
</dbReference>
<evidence type="ECO:0000256" key="1">
    <source>
        <dbReference type="ARBA" id="ARBA00022553"/>
    </source>
</evidence>
<evidence type="ECO:0000256" key="2">
    <source>
        <dbReference type="SAM" id="MobiDB-lite"/>
    </source>
</evidence>
<dbReference type="STRING" id="623744.A0A553QLF2"/>
<dbReference type="Proteomes" id="UP000316079">
    <property type="component" value="Unassembled WGS sequence"/>
</dbReference>
<evidence type="ECO:0000259" key="4">
    <source>
        <dbReference type="PROSITE" id="PS51376"/>
    </source>
</evidence>
<feature type="region of interest" description="Disordered" evidence="2">
    <location>
        <begin position="672"/>
        <end position="713"/>
    </location>
</feature>
<dbReference type="InterPro" id="IPR035897">
    <property type="entry name" value="Toll_tir_struct_dom_sf"/>
</dbReference>
<feature type="domain" description="DBB" evidence="4">
    <location>
        <begin position="199"/>
        <end position="335"/>
    </location>
</feature>
<feature type="compositionally biased region" description="Acidic residues" evidence="2">
    <location>
        <begin position="170"/>
        <end position="182"/>
    </location>
</feature>
<gene>
    <name evidence="5" type="ORF">DNTS_002668</name>
</gene>
<name>A0A553QLF2_9TELE</name>
<evidence type="ECO:0000313" key="5">
    <source>
        <dbReference type="EMBL" id="TRY90546.1"/>
    </source>
</evidence>
<dbReference type="EMBL" id="SRMA01025840">
    <property type="protein sequence ID" value="TRY90546.1"/>
    <property type="molecule type" value="Genomic_DNA"/>
</dbReference>
<dbReference type="Gene3D" id="3.40.50.10140">
    <property type="entry name" value="Toll/interleukin-1 receptor homology (TIR) domain"/>
    <property type="match status" value="1"/>
</dbReference>
<comment type="caution">
    <text evidence="5">The sequence shown here is derived from an EMBL/GenBank/DDBJ whole genome shotgun (WGS) entry which is preliminary data.</text>
</comment>
<dbReference type="Pfam" id="PF18567">
    <property type="entry name" value="TIR_3"/>
    <property type="match status" value="1"/>
</dbReference>
<dbReference type="GO" id="GO:0005829">
    <property type="term" value="C:cytosol"/>
    <property type="evidence" value="ECO:0007669"/>
    <property type="project" value="TreeGrafter"/>
</dbReference>
<keyword evidence="3" id="KW-0812">Transmembrane</keyword>
<protein>
    <recommendedName>
        <fullName evidence="4">DBB domain-containing protein</fullName>
    </recommendedName>
</protein>
<dbReference type="Pfam" id="PF14545">
    <property type="entry name" value="DBB"/>
    <property type="match status" value="1"/>
</dbReference>
<dbReference type="PROSITE" id="PS51376">
    <property type="entry name" value="DBB"/>
    <property type="match status" value="1"/>
</dbReference>
<sequence length="787" mass="89501">MCEVLIAHSSEAREWAEYLQQILVTSCSFQEDSIIFHDVNEEIWMKNTELFASSKCIILMLTSAFVDVQVTPGKLNTFWELLHPPHRVVAFLCGVSEEHISVDYFEHWEDWRKISSEDEPHVYVSTILECIDQGSIHGHHCENPYEIEPEEHTPNISEALDFRSEQELHQEDEDHDQGEEDASSFQQRPSDEDQTYFIVQPERILCGSRVNIYIMMLRKCGVEGNFEVEFHGQKSTLQRVPGSLLNHCIVTVQSPDMPAGKVSLTVYENQCVIYSTTVSYFTEMEQISRYLERAVDPMQFMCQAFDITSDVPDSLDNLLADSLEDRIPLNALEVFGNSQIAQNTSTDPCDVELPTLLHFSAKYGLKKLTSLLLRCPGALQAYSVINRDGDYPNQLAEKSGFPALRYLIDEYVRRADTVKSKTEESGNATECEDVYEDMLRDSQKFICNFDNEDIYECMMKLNPEMGLAQPSKSVAALDPNQTSDGLPEMDDENYHDLGFNVDIYGGIEEEDPYNHCCPDQIYDTVEAHSCPEVINRPPAPIPRPSNLPELEESTTYISKVFSLKQPLYSETQYPERHSSLAPVRLVSDTDMSRYHDSFAGMNTPGQRQLISLQERVKVGELTVEEAVQEFKGWKLNQEKRLHSIRFQQLHITAPMQTYSQWGSQVNCPVYEPTPHSSALPQKSASQDPRRRSWQRESTSSSSSSSSHRLSVQSIVSNSSGVDAEYEESRDFKRALHLQSDPYCSSDGSTEAHPPSTYTQKDLVMPAVILIYSALSLLAFRDMRLCLN</sequence>
<dbReference type="SMART" id="SM01282">
    <property type="entry name" value="DBB"/>
    <property type="match status" value="1"/>
</dbReference>
<keyword evidence="6" id="KW-1185">Reference proteome</keyword>
<dbReference type="InterPro" id="IPR041340">
    <property type="entry name" value="PIK3AP1_TIR"/>
</dbReference>
<feature type="compositionally biased region" description="Low complexity" evidence="2">
    <location>
        <begin position="695"/>
        <end position="713"/>
    </location>
</feature>
<dbReference type="InterPro" id="IPR052446">
    <property type="entry name" value="B-cell_PI3K-Signaling_Adptrs"/>
</dbReference>
<feature type="region of interest" description="Disordered" evidence="2">
    <location>
        <begin position="165"/>
        <end position="192"/>
    </location>
</feature>
<proteinExistence type="predicted"/>
<organism evidence="5 6">
    <name type="scientific">Danionella cerebrum</name>
    <dbReference type="NCBI Taxonomy" id="2873325"/>
    <lineage>
        <taxon>Eukaryota</taxon>
        <taxon>Metazoa</taxon>
        <taxon>Chordata</taxon>
        <taxon>Craniata</taxon>
        <taxon>Vertebrata</taxon>
        <taxon>Euteleostomi</taxon>
        <taxon>Actinopterygii</taxon>
        <taxon>Neopterygii</taxon>
        <taxon>Teleostei</taxon>
        <taxon>Ostariophysi</taxon>
        <taxon>Cypriniformes</taxon>
        <taxon>Danionidae</taxon>
        <taxon>Danioninae</taxon>
        <taxon>Danionella</taxon>
    </lineage>
</organism>
<dbReference type="GO" id="GO:0005102">
    <property type="term" value="F:signaling receptor binding"/>
    <property type="evidence" value="ECO:0007669"/>
    <property type="project" value="TreeGrafter"/>
</dbReference>
<dbReference type="PANTHER" id="PTHR16267:SF12">
    <property type="entry name" value="PHOSPHOINOSITIDE 3-KINASE ADAPTER PROTEIN 1"/>
    <property type="match status" value="1"/>
</dbReference>
<keyword evidence="3" id="KW-1133">Transmembrane helix</keyword>
<keyword evidence="1" id="KW-0597">Phosphoprotein</keyword>
<dbReference type="InterPro" id="IPR017893">
    <property type="entry name" value="DBB_domain"/>
</dbReference>
<feature type="transmembrane region" description="Helical" evidence="3">
    <location>
        <begin position="762"/>
        <end position="779"/>
    </location>
</feature>